<dbReference type="Gene3D" id="3.40.190.290">
    <property type="match status" value="1"/>
</dbReference>
<evidence type="ECO:0000313" key="9">
    <source>
        <dbReference type="Proteomes" id="UP000241771"/>
    </source>
</evidence>
<dbReference type="Gene3D" id="1.10.10.10">
    <property type="entry name" value="Winged helix-like DNA-binding domain superfamily/Winged helix DNA-binding domain"/>
    <property type="match status" value="1"/>
</dbReference>
<evidence type="ECO:0000256" key="4">
    <source>
        <dbReference type="ARBA" id="ARBA00023163"/>
    </source>
</evidence>
<evidence type="ECO:0000256" key="5">
    <source>
        <dbReference type="SAM" id="Coils"/>
    </source>
</evidence>
<proteinExistence type="inferred from homology"/>
<dbReference type="PANTHER" id="PTHR30427">
    <property type="entry name" value="TRANSCRIPTIONAL ACTIVATOR PROTEIN LYSR"/>
    <property type="match status" value="1"/>
</dbReference>
<comment type="caution">
    <text evidence="8">The sequence shown here is derived from an EMBL/GenBank/DDBJ whole genome shotgun (WGS) entry which is preliminary data.</text>
</comment>
<dbReference type="SUPFAM" id="SSF46785">
    <property type="entry name" value="Winged helix' DNA-binding domain"/>
    <property type="match status" value="1"/>
</dbReference>
<feature type="signal peptide" evidence="6">
    <location>
        <begin position="1"/>
        <end position="20"/>
    </location>
</feature>
<evidence type="ECO:0000256" key="2">
    <source>
        <dbReference type="ARBA" id="ARBA00023015"/>
    </source>
</evidence>
<protein>
    <submittedName>
        <fullName evidence="8">LysR family transcriptional regulator</fullName>
    </submittedName>
</protein>
<dbReference type="GO" id="GO:0003700">
    <property type="term" value="F:DNA-binding transcription factor activity"/>
    <property type="evidence" value="ECO:0007669"/>
    <property type="project" value="InterPro"/>
</dbReference>
<dbReference type="PRINTS" id="PR00039">
    <property type="entry name" value="HTHLYSR"/>
</dbReference>
<reference evidence="8 9" key="1">
    <citation type="submission" date="2018-01" db="EMBL/GenBank/DDBJ databases">
        <title>Whole genome sequencing of Histamine producing bacteria.</title>
        <authorList>
            <person name="Butler K."/>
        </authorList>
    </citation>
    <scope>NUCLEOTIDE SEQUENCE [LARGE SCALE GENOMIC DNA]</scope>
    <source>
        <strain evidence="8 9">DSM 100436</strain>
    </source>
</reference>
<evidence type="ECO:0000313" key="8">
    <source>
        <dbReference type="EMBL" id="PSW22087.1"/>
    </source>
</evidence>
<comment type="similarity">
    <text evidence="1">Belongs to the LysR transcriptional regulatory family.</text>
</comment>
<name>A0A2T3P0R1_9GAMM</name>
<accession>A0A2T3P0R1</accession>
<keyword evidence="6" id="KW-0732">Signal</keyword>
<keyword evidence="2" id="KW-0805">Transcription regulation</keyword>
<dbReference type="Proteomes" id="UP000241771">
    <property type="component" value="Unassembled WGS sequence"/>
</dbReference>
<dbReference type="PROSITE" id="PS50931">
    <property type="entry name" value="HTH_LYSR"/>
    <property type="match status" value="1"/>
</dbReference>
<dbReference type="PANTHER" id="PTHR30427:SF1">
    <property type="entry name" value="TRANSCRIPTIONAL ACTIVATOR PROTEIN LYSR"/>
    <property type="match status" value="1"/>
</dbReference>
<dbReference type="InterPro" id="IPR000847">
    <property type="entry name" value="LysR_HTH_N"/>
</dbReference>
<dbReference type="InterPro" id="IPR036388">
    <property type="entry name" value="WH-like_DNA-bd_sf"/>
</dbReference>
<dbReference type="EMBL" id="PYMA01000001">
    <property type="protein sequence ID" value="PSW22087.1"/>
    <property type="molecule type" value="Genomic_DNA"/>
</dbReference>
<gene>
    <name evidence="8" type="ORF">C9I98_02145</name>
</gene>
<organism evidence="8 9">
    <name type="scientific">Photobacterium sanctipauli</name>
    <dbReference type="NCBI Taxonomy" id="1342794"/>
    <lineage>
        <taxon>Bacteria</taxon>
        <taxon>Pseudomonadati</taxon>
        <taxon>Pseudomonadota</taxon>
        <taxon>Gammaproteobacteria</taxon>
        <taxon>Vibrionales</taxon>
        <taxon>Vibrionaceae</taxon>
        <taxon>Photobacterium</taxon>
    </lineage>
</organism>
<evidence type="ECO:0000256" key="6">
    <source>
        <dbReference type="SAM" id="SignalP"/>
    </source>
</evidence>
<evidence type="ECO:0000256" key="3">
    <source>
        <dbReference type="ARBA" id="ARBA00023125"/>
    </source>
</evidence>
<dbReference type="AlphaFoldDB" id="A0A2T3P0R1"/>
<dbReference type="InterPro" id="IPR036390">
    <property type="entry name" value="WH_DNA-bd_sf"/>
</dbReference>
<dbReference type="SUPFAM" id="SSF53850">
    <property type="entry name" value="Periplasmic binding protein-like II"/>
    <property type="match status" value="1"/>
</dbReference>
<dbReference type="Pfam" id="PF00126">
    <property type="entry name" value="HTH_1"/>
    <property type="match status" value="1"/>
</dbReference>
<evidence type="ECO:0000259" key="7">
    <source>
        <dbReference type="PROSITE" id="PS50931"/>
    </source>
</evidence>
<feature type="chain" id="PRO_5015419211" evidence="6">
    <location>
        <begin position="21"/>
        <end position="299"/>
    </location>
</feature>
<keyword evidence="9" id="KW-1185">Reference proteome</keyword>
<feature type="domain" description="HTH lysR-type" evidence="7">
    <location>
        <begin position="1"/>
        <end position="58"/>
    </location>
</feature>
<dbReference type="Pfam" id="PF03466">
    <property type="entry name" value="LysR_substrate"/>
    <property type="match status" value="1"/>
</dbReference>
<keyword evidence="4" id="KW-0804">Transcription</keyword>
<dbReference type="GO" id="GO:0010628">
    <property type="term" value="P:positive regulation of gene expression"/>
    <property type="evidence" value="ECO:0007669"/>
    <property type="project" value="TreeGrafter"/>
</dbReference>
<dbReference type="InterPro" id="IPR005119">
    <property type="entry name" value="LysR_subst-bd"/>
</dbReference>
<evidence type="ECO:0000256" key="1">
    <source>
        <dbReference type="ARBA" id="ARBA00009437"/>
    </source>
</evidence>
<keyword evidence="5" id="KW-0175">Coiled coil</keyword>
<dbReference type="GO" id="GO:0043565">
    <property type="term" value="F:sequence-specific DNA binding"/>
    <property type="evidence" value="ECO:0007669"/>
    <property type="project" value="TreeGrafter"/>
</dbReference>
<dbReference type="RefSeq" id="WP_051902059.1">
    <property type="nucleotide sequence ID" value="NZ_JGVO01000232.1"/>
</dbReference>
<feature type="coiled-coil region" evidence="5">
    <location>
        <begin position="65"/>
        <end position="92"/>
    </location>
</feature>
<dbReference type="OrthoDB" id="8849678at2"/>
<sequence length="299" mass="33235">MNTKQLTTLRAIIATGSASAAALQLGISQSGVSRLLAQLEQELDLALFEREKGRLVIKPENKNLLTHALKTLEQLEHLYEEAEEIKNGYLSKETIKIAVPYTFSSSLIPQLILRLREDYPYLLVELITGSYSFIEECVESGRADIGFTRIYNNPRFSYSPVASGASICVLPKSHPLAEQHTINANHLNNEPLILLGKKSGSRKDIDSFFQRHKITPNIIVEAHSVDVACELVSAEVGISIVNSVLLQGGQYTNIVARPIIDLPRYQYGLITSVTHTFDAFNQAIYSQIGELMREHLTKG</sequence>
<keyword evidence="3" id="KW-0238">DNA-binding</keyword>